<name>A0A177L476_9BACI</name>
<evidence type="ECO:0000313" key="1">
    <source>
        <dbReference type="EMBL" id="OAH60500.1"/>
    </source>
</evidence>
<evidence type="ECO:0000313" key="2">
    <source>
        <dbReference type="Proteomes" id="UP000076935"/>
    </source>
</evidence>
<reference evidence="1 2" key="1">
    <citation type="submission" date="2016-01" db="EMBL/GenBank/DDBJ databases">
        <title>Investigation of taxonomic status of Bacillus aminovorans.</title>
        <authorList>
            <person name="Verma A."/>
            <person name="Pal Y."/>
            <person name="Krishnamurthi S."/>
        </authorList>
    </citation>
    <scope>NUCLEOTIDE SEQUENCE [LARGE SCALE GENOMIC DNA]</scope>
    <source>
        <strain evidence="1 2">DSM 1314</strain>
    </source>
</reference>
<evidence type="ECO:0008006" key="3">
    <source>
        <dbReference type="Google" id="ProtNLM"/>
    </source>
</evidence>
<dbReference type="Proteomes" id="UP000076935">
    <property type="component" value="Unassembled WGS sequence"/>
</dbReference>
<keyword evidence="2" id="KW-1185">Reference proteome</keyword>
<dbReference type="EMBL" id="LQWY01000038">
    <property type="protein sequence ID" value="OAH60500.1"/>
    <property type="molecule type" value="Genomic_DNA"/>
</dbReference>
<proteinExistence type="predicted"/>
<gene>
    <name evidence="1" type="ORF">AWH49_16710</name>
</gene>
<sequence length="89" mass="10152">MGEWVESLLDKKMGFVEGENQFGATVNWIVNGKLIKGNATQHTLIKLGDKLKSEDLNELIELSLLTKDEEWFVALMDRLKQQKEGEMAE</sequence>
<organism evidence="1 2">
    <name type="scientific">Domibacillus aminovorans</name>
    <dbReference type="NCBI Taxonomy" id="29332"/>
    <lineage>
        <taxon>Bacteria</taxon>
        <taxon>Bacillati</taxon>
        <taxon>Bacillota</taxon>
        <taxon>Bacilli</taxon>
        <taxon>Bacillales</taxon>
        <taxon>Bacillaceae</taxon>
        <taxon>Domibacillus</taxon>
    </lineage>
</organism>
<dbReference type="AlphaFoldDB" id="A0A177L476"/>
<accession>A0A177L476</accession>
<protein>
    <recommendedName>
        <fullName evidence="3">IDEAL domain-containing protein</fullName>
    </recommendedName>
</protein>
<comment type="caution">
    <text evidence="1">The sequence shown here is derived from an EMBL/GenBank/DDBJ whole genome shotgun (WGS) entry which is preliminary data.</text>
</comment>
<dbReference type="STRING" id="29332.AWH48_01840"/>